<protein>
    <submittedName>
        <fullName evidence="2">Unplaced genomic scaffold scaffold_154, whole genome shotgun sequence</fullName>
    </submittedName>
</protein>
<accession>A0A0C9XX82</accession>
<feature type="region of interest" description="Disordered" evidence="1">
    <location>
        <begin position="190"/>
        <end position="225"/>
    </location>
</feature>
<reference evidence="2 3" key="1">
    <citation type="submission" date="2014-04" db="EMBL/GenBank/DDBJ databases">
        <authorList>
            <consortium name="DOE Joint Genome Institute"/>
            <person name="Kuo A."/>
            <person name="Kohler A."/>
            <person name="Costa M.D."/>
            <person name="Nagy L.G."/>
            <person name="Floudas D."/>
            <person name="Copeland A."/>
            <person name="Barry K.W."/>
            <person name="Cichocki N."/>
            <person name="Veneault-Fourrey C."/>
            <person name="LaButti K."/>
            <person name="Lindquist E.A."/>
            <person name="Lipzen A."/>
            <person name="Lundell T."/>
            <person name="Morin E."/>
            <person name="Murat C."/>
            <person name="Sun H."/>
            <person name="Tunlid A."/>
            <person name="Henrissat B."/>
            <person name="Grigoriev I.V."/>
            <person name="Hibbett D.S."/>
            <person name="Martin F."/>
            <person name="Nordberg H.P."/>
            <person name="Cantor M.N."/>
            <person name="Hua S.X."/>
        </authorList>
    </citation>
    <scope>NUCLEOTIDE SEQUENCE [LARGE SCALE GENOMIC DNA]</scope>
    <source>
        <strain evidence="2 3">441</strain>
    </source>
</reference>
<dbReference type="Proteomes" id="UP000054018">
    <property type="component" value="Unassembled WGS sequence"/>
</dbReference>
<name>A0A0C9XX82_9AGAM</name>
<dbReference type="EMBL" id="KN833838">
    <property type="protein sequence ID" value="KIK17085.1"/>
    <property type="molecule type" value="Genomic_DNA"/>
</dbReference>
<keyword evidence="3" id="KW-1185">Reference proteome</keyword>
<sequence>MSGCPRCKITAPATCCNIHDASAFSTFGSLLPKPPRASQCSHLPKYTKDKKDYKLEEVLLDWHKDKTVAIYRWACLNDHGAIVMTNTMLNRIIDCVHHQKILTCQDLKRETGWMNSDRFGDEVVKLIQQHAMPTASLLVSTPLRHRGAAIDTELADGPLSLSLSHLTTIFSASGDNSNIPTKHRSRCSACGQEGHNARNQVCPKHPSHVSTSDKENVSPPTYPHA</sequence>
<dbReference type="AlphaFoldDB" id="A0A0C9XX82"/>
<evidence type="ECO:0000256" key="1">
    <source>
        <dbReference type="SAM" id="MobiDB-lite"/>
    </source>
</evidence>
<reference evidence="3" key="2">
    <citation type="submission" date="2015-01" db="EMBL/GenBank/DDBJ databases">
        <title>Evolutionary Origins and Diversification of the Mycorrhizal Mutualists.</title>
        <authorList>
            <consortium name="DOE Joint Genome Institute"/>
            <consortium name="Mycorrhizal Genomics Consortium"/>
            <person name="Kohler A."/>
            <person name="Kuo A."/>
            <person name="Nagy L.G."/>
            <person name="Floudas D."/>
            <person name="Copeland A."/>
            <person name="Barry K.W."/>
            <person name="Cichocki N."/>
            <person name="Veneault-Fourrey C."/>
            <person name="LaButti K."/>
            <person name="Lindquist E.A."/>
            <person name="Lipzen A."/>
            <person name="Lundell T."/>
            <person name="Morin E."/>
            <person name="Murat C."/>
            <person name="Riley R."/>
            <person name="Ohm R."/>
            <person name="Sun H."/>
            <person name="Tunlid A."/>
            <person name="Henrissat B."/>
            <person name="Grigoriev I.V."/>
            <person name="Hibbett D.S."/>
            <person name="Martin F."/>
        </authorList>
    </citation>
    <scope>NUCLEOTIDE SEQUENCE [LARGE SCALE GENOMIC DNA]</scope>
    <source>
        <strain evidence="3">441</strain>
    </source>
</reference>
<proteinExistence type="predicted"/>
<organism evidence="2 3">
    <name type="scientific">Pisolithus microcarpus 441</name>
    <dbReference type="NCBI Taxonomy" id="765257"/>
    <lineage>
        <taxon>Eukaryota</taxon>
        <taxon>Fungi</taxon>
        <taxon>Dikarya</taxon>
        <taxon>Basidiomycota</taxon>
        <taxon>Agaricomycotina</taxon>
        <taxon>Agaricomycetes</taxon>
        <taxon>Agaricomycetidae</taxon>
        <taxon>Boletales</taxon>
        <taxon>Sclerodermatineae</taxon>
        <taxon>Pisolithaceae</taxon>
        <taxon>Pisolithus</taxon>
    </lineage>
</organism>
<dbReference type="HOGENOM" id="CLU_058572_0_0_1"/>
<dbReference type="OrthoDB" id="2687561at2759"/>
<evidence type="ECO:0000313" key="2">
    <source>
        <dbReference type="EMBL" id="KIK17085.1"/>
    </source>
</evidence>
<evidence type="ECO:0000313" key="3">
    <source>
        <dbReference type="Proteomes" id="UP000054018"/>
    </source>
</evidence>
<gene>
    <name evidence="2" type="ORF">PISMIDRAFT_112140</name>
</gene>